<dbReference type="PROSITE" id="PS00211">
    <property type="entry name" value="ABC_TRANSPORTER_1"/>
    <property type="match status" value="1"/>
</dbReference>
<gene>
    <name evidence="5" type="ORF">GCM10007368_22030</name>
</gene>
<evidence type="ECO:0000256" key="1">
    <source>
        <dbReference type="ARBA" id="ARBA00022737"/>
    </source>
</evidence>
<dbReference type="PANTHER" id="PTHR19211:SF14">
    <property type="entry name" value="ATP-BINDING CASSETTE SUB-FAMILY F MEMBER 1"/>
    <property type="match status" value="1"/>
</dbReference>
<dbReference type="RefSeq" id="WP_371870616.1">
    <property type="nucleotide sequence ID" value="NZ_BMDG01000006.1"/>
</dbReference>
<keyword evidence="1" id="KW-0677">Repeat</keyword>
<dbReference type="PANTHER" id="PTHR19211">
    <property type="entry name" value="ATP-BINDING TRANSPORT PROTEIN-RELATED"/>
    <property type="match status" value="1"/>
</dbReference>
<dbReference type="InterPro" id="IPR027417">
    <property type="entry name" value="P-loop_NTPase"/>
</dbReference>
<organism evidence="5 6">
    <name type="scientific">Isoptericola cucumis</name>
    <dbReference type="NCBI Taxonomy" id="1776856"/>
    <lineage>
        <taxon>Bacteria</taxon>
        <taxon>Bacillati</taxon>
        <taxon>Actinomycetota</taxon>
        <taxon>Actinomycetes</taxon>
        <taxon>Micrococcales</taxon>
        <taxon>Promicromonosporaceae</taxon>
        <taxon>Isoptericola</taxon>
    </lineage>
</organism>
<name>A0ABQ2B5W0_9MICO</name>
<sequence>MHLTTTDLAFGYPGRPVLSGMDLRVSDGVRLGVVGENGSGKSTLLGLLAGRLVPSSGEVRRTGTVALVEQELDAAAGTTVGDLVHGTLAGLRETAARLDAAAADFDHEGGDLGELADLLTRSEHLAVWDADRRVDVALTRLGAVRDLTRRLDTLSVGQRYRVRLACRLAERADLLLLDEPTNHLDDGAIEFLTGELVAWRGGVVLVTHDRELLDDVATAIVDLDPSMDGKPVLYGQPGYLAYRFAKNQALHRWRQRYRAEQQRARVLAQRLDASYEGLSDEWRPPKGSEKHRRATRARIHVKAADRLVQKLEAEAVEVPVPPLELAFPDLPAMSPGWSPGDPLVELRSPRVVAADGGVRLDLPGTRVAVPPSGRLLVVGPNGTGKSTFLAALAGRAALDRGARTLTEGARLGVVTQESRAPASGGPDDARTGFEAYAAEALELLERGELDPDHVVPVAALGLLSEDDLDRPLTELSAGQRRRFELARALLHAPHLLLLDEPTNHLSVDLVDELTRALLVTPAAVVVATHDRRMRADLADWPVLELG</sequence>
<dbReference type="InterPro" id="IPR003593">
    <property type="entry name" value="AAA+_ATPase"/>
</dbReference>
<reference evidence="6" key="1">
    <citation type="journal article" date="2019" name="Int. J. Syst. Evol. Microbiol.">
        <title>The Global Catalogue of Microorganisms (GCM) 10K type strain sequencing project: providing services to taxonomists for standard genome sequencing and annotation.</title>
        <authorList>
            <consortium name="The Broad Institute Genomics Platform"/>
            <consortium name="The Broad Institute Genome Sequencing Center for Infectious Disease"/>
            <person name="Wu L."/>
            <person name="Ma J."/>
        </authorList>
    </citation>
    <scope>NUCLEOTIDE SEQUENCE [LARGE SCALE GENOMIC DNA]</scope>
    <source>
        <strain evidence="6">CCM 8653</strain>
    </source>
</reference>
<dbReference type="InterPro" id="IPR003439">
    <property type="entry name" value="ABC_transporter-like_ATP-bd"/>
</dbReference>
<accession>A0ABQ2B5W0</accession>
<evidence type="ECO:0000313" key="5">
    <source>
        <dbReference type="EMBL" id="GGI08609.1"/>
    </source>
</evidence>
<feature type="domain" description="ABC transporter" evidence="4">
    <location>
        <begin position="346"/>
        <end position="545"/>
    </location>
</feature>
<evidence type="ECO:0000256" key="2">
    <source>
        <dbReference type="ARBA" id="ARBA00022741"/>
    </source>
</evidence>
<feature type="domain" description="ABC transporter" evidence="4">
    <location>
        <begin position="3"/>
        <end position="253"/>
    </location>
</feature>
<dbReference type="InterPro" id="IPR017871">
    <property type="entry name" value="ABC_transporter-like_CS"/>
</dbReference>
<dbReference type="EMBL" id="BMDG01000006">
    <property type="protein sequence ID" value="GGI08609.1"/>
    <property type="molecule type" value="Genomic_DNA"/>
</dbReference>
<dbReference type="Gene3D" id="3.40.50.300">
    <property type="entry name" value="P-loop containing nucleotide triphosphate hydrolases"/>
    <property type="match status" value="2"/>
</dbReference>
<dbReference type="SMART" id="SM00382">
    <property type="entry name" value="AAA"/>
    <property type="match status" value="2"/>
</dbReference>
<dbReference type="CDD" id="cd03221">
    <property type="entry name" value="ABCF_EF-3"/>
    <property type="match status" value="1"/>
</dbReference>
<keyword evidence="2" id="KW-0547">Nucleotide-binding</keyword>
<keyword evidence="3 5" id="KW-0067">ATP-binding</keyword>
<evidence type="ECO:0000313" key="6">
    <source>
        <dbReference type="Proteomes" id="UP000632535"/>
    </source>
</evidence>
<dbReference type="Proteomes" id="UP000632535">
    <property type="component" value="Unassembled WGS sequence"/>
</dbReference>
<evidence type="ECO:0000256" key="3">
    <source>
        <dbReference type="ARBA" id="ARBA00022840"/>
    </source>
</evidence>
<dbReference type="Pfam" id="PF00005">
    <property type="entry name" value="ABC_tran"/>
    <property type="match status" value="2"/>
</dbReference>
<dbReference type="SUPFAM" id="SSF52540">
    <property type="entry name" value="P-loop containing nucleoside triphosphate hydrolases"/>
    <property type="match status" value="2"/>
</dbReference>
<protein>
    <submittedName>
        <fullName evidence="5">ABC transporter ATP-binding protein</fullName>
    </submittedName>
</protein>
<comment type="caution">
    <text evidence="5">The sequence shown here is derived from an EMBL/GenBank/DDBJ whole genome shotgun (WGS) entry which is preliminary data.</text>
</comment>
<proteinExistence type="predicted"/>
<dbReference type="GO" id="GO:0005524">
    <property type="term" value="F:ATP binding"/>
    <property type="evidence" value="ECO:0007669"/>
    <property type="project" value="UniProtKB-KW"/>
</dbReference>
<keyword evidence="6" id="KW-1185">Reference proteome</keyword>
<evidence type="ECO:0000259" key="4">
    <source>
        <dbReference type="PROSITE" id="PS50893"/>
    </source>
</evidence>
<dbReference type="PROSITE" id="PS50893">
    <property type="entry name" value="ABC_TRANSPORTER_2"/>
    <property type="match status" value="2"/>
</dbReference>
<dbReference type="InterPro" id="IPR050611">
    <property type="entry name" value="ABCF"/>
</dbReference>